<dbReference type="Gene3D" id="1.20.1440.60">
    <property type="entry name" value="23S rRNA-intervening sequence"/>
    <property type="match status" value="1"/>
</dbReference>
<dbReference type="NCBIfam" id="TIGR02436">
    <property type="entry name" value="four helix bundle protein"/>
    <property type="match status" value="1"/>
</dbReference>
<dbReference type="InterPro" id="IPR012657">
    <property type="entry name" value="23S_rRNA-intervening_sequence"/>
</dbReference>
<gene>
    <name evidence="1" type="ORF">ACFQBQ_14805</name>
</gene>
<organism evidence="1 2">
    <name type="scientific">Granulicella cerasi</name>
    <dbReference type="NCBI Taxonomy" id="741063"/>
    <lineage>
        <taxon>Bacteria</taxon>
        <taxon>Pseudomonadati</taxon>
        <taxon>Acidobacteriota</taxon>
        <taxon>Terriglobia</taxon>
        <taxon>Terriglobales</taxon>
        <taxon>Acidobacteriaceae</taxon>
        <taxon>Granulicella</taxon>
    </lineage>
</organism>
<name>A0ABW1ZBP1_9BACT</name>
<evidence type="ECO:0000313" key="1">
    <source>
        <dbReference type="EMBL" id="MFC6646827.1"/>
    </source>
</evidence>
<evidence type="ECO:0000313" key="2">
    <source>
        <dbReference type="Proteomes" id="UP001596391"/>
    </source>
</evidence>
<dbReference type="Pfam" id="PF05635">
    <property type="entry name" value="23S_rRNA_IVP"/>
    <property type="match status" value="1"/>
</dbReference>
<dbReference type="PANTHER" id="PTHR38471:SF2">
    <property type="entry name" value="FOUR HELIX BUNDLE PROTEIN"/>
    <property type="match status" value="1"/>
</dbReference>
<dbReference type="SUPFAM" id="SSF158446">
    <property type="entry name" value="IVS-encoded protein-like"/>
    <property type="match status" value="1"/>
</dbReference>
<keyword evidence="2" id="KW-1185">Reference proteome</keyword>
<dbReference type="InterPro" id="IPR036583">
    <property type="entry name" value="23S_rRNA_IVS_sf"/>
</dbReference>
<dbReference type="EMBL" id="JBHSWI010000001">
    <property type="protein sequence ID" value="MFC6646827.1"/>
    <property type="molecule type" value="Genomic_DNA"/>
</dbReference>
<dbReference type="Proteomes" id="UP001596391">
    <property type="component" value="Unassembled WGS sequence"/>
</dbReference>
<comment type="caution">
    <text evidence="1">The sequence shown here is derived from an EMBL/GenBank/DDBJ whole genome shotgun (WGS) entry which is preliminary data.</text>
</comment>
<dbReference type="RefSeq" id="WP_263371236.1">
    <property type="nucleotide sequence ID" value="NZ_JAGSYD010000002.1"/>
</dbReference>
<protein>
    <submittedName>
        <fullName evidence="1">Four helix bundle protein</fullName>
    </submittedName>
</protein>
<dbReference type="PANTHER" id="PTHR38471">
    <property type="entry name" value="FOUR HELIX BUNDLE PROTEIN"/>
    <property type="match status" value="1"/>
</dbReference>
<reference evidence="2" key="1">
    <citation type="journal article" date="2019" name="Int. J. Syst. Evol. Microbiol.">
        <title>The Global Catalogue of Microorganisms (GCM) 10K type strain sequencing project: providing services to taxonomists for standard genome sequencing and annotation.</title>
        <authorList>
            <consortium name="The Broad Institute Genomics Platform"/>
            <consortium name="The Broad Institute Genome Sequencing Center for Infectious Disease"/>
            <person name="Wu L."/>
            <person name="Ma J."/>
        </authorList>
    </citation>
    <scope>NUCLEOTIDE SEQUENCE [LARGE SCALE GENOMIC DNA]</scope>
    <source>
        <strain evidence="2">CGMCC 1.16026</strain>
    </source>
</reference>
<accession>A0ABW1ZBP1</accession>
<proteinExistence type="predicted"/>
<dbReference type="CDD" id="cd16377">
    <property type="entry name" value="23S_rRNA_IVP_like"/>
    <property type="match status" value="1"/>
</dbReference>
<sequence length="120" mass="13272">MSQKVEDLQVWQKAIQQSVAVYKLTEHFPRQEMYGLTSQLQRAAVSVASNIAEGRGRLNNGEFRQFLGMAQGSNYEVQTQLVIAKELGLGNQDRIQQAQSLNAEVGRMLTAFIATVSAKG</sequence>